<evidence type="ECO:0000256" key="3">
    <source>
        <dbReference type="ARBA" id="ARBA00022771"/>
    </source>
</evidence>
<dbReference type="SUPFAM" id="SSF53098">
    <property type="entry name" value="Ribonuclease H-like"/>
    <property type="match status" value="1"/>
</dbReference>
<keyword evidence="7" id="KW-1185">Reference proteome</keyword>
<protein>
    <recommendedName>
        <fullName evidence="8">hAT-like transposase RNase-H fold domain-containing protein</fullName>
    </recommendedName>
</protein>
<dbReference type="EnsemblMetazoa" id="XM_011407470.1">
    <property type="protein sequence ID" value="XP_011405772.1"/>
    <property type="gene ID" value="LOC105313774"/>
</dbReference>
<sequence length="352" mass="40820">MWTNRQMRSYFGMTAHFIVDFQLMSVMLACCRFSSSHTGEEMLEHYEDVKHAFGIKGKVDNIVTDNELEDTDDEDELQPVEDLSDDDLHFIKPNHYCCFAHTIQLVIKDGLVGADQVKRVLGKATKLVSHLRHSTFASELFEDIGRLQSGNVTWWNSQLTMLKSIVKVSDSTAMQQLDYNEILTPFKWATNLTQGQNVVIRGLRIEIDNFCQKFNSRFTTNLKASFEKQMFKYDNEEIFKIAAVLDPRWKMAWCSEDESVELKHILVQKVRSELHDLHATYLEETKTAPEMLPPPKKVSMLFEFMQARASVSTSQSDIDPIIHQLEEYISLPNLDEKEKPLFEKRKKLIIQN</sequence>
<dbReference type="AlphaFoldDB" id="A0AAN0IPW8"/>
<reference evidence="7" key="1">
    <citation type="journal article" date="2010" name="Nature">
        <title>The Amphimedon queenslandica genome and the evolution of animal complexity.</title>
        <authorList>
            <person name="Srivastava M."/>
            <person name="Simakov O."/>
            <person name="Chapman J."/>
            <person name="Fahey B."/>
            <person name="Gauthier M.E."/>
            <person name="Mitros T."/>
            <person name="Richards G.S."/>
            <person name="Conaco C."/>
            <person name="Dacre M."/>
            <person name="Hellsten U."/>
            <person name="Larroux C."/>
            <person name="Putnam N.H."/>
            <person name="Stanke M."/>
            <person name="Adamska M."/>
            <person name="Darling A."/>
            <person name="Degnan S.M."/>
            <person name="Oakley T.H."/>
            <person name="Plachetzki D.C."/>
            <person name="Zhai Y."/>
            <person name="Adamski M."/>
            <person name="Calcino A."/>
            <person name="Cummins S.F."/>
            <person name="Goodstein D.M."/>
            <person name="Harris C."/>
            <person name="Jackson D.J."/>
            <person name="Leys S.P."/>
            <person name="Shu S."/>
            <person name="Woodcroft B.J."/>
            <person name="Vervoort M."/>
            <person name="Kosik K.S."/>
            <person name="Manning G."/>
            <person name="Degnan B.M."/>
            <person name="Rokhsar D.S."/>
        </authorList>
    </citation>
    <scope>NUCLEOTIDE SEQUENCE [LARGE SCALE GENOMIC DNA]</scope>
</reference>
<evidence type="ECO:0000256" key="2">
    <source>
        <dbReference type="ARBA" id="ARBA00022723"/>
    </source>
</evidence>
<evidence type="ECO:0000256" key="1">
    <source>
        <dbReference type="ARBA" id="ARBA00004123"/>
    </source>
</evidence>
<name>A0AAN0IPW8_AMPQE</name>
<keyword evidence="3" id="KW-0863">Zinc-finger</keyword>
<keyword evidence="4" id="KW-0862">Zinc</keyword>
<comment type="subcellular location">
    <subcellularLocation>
        <location evidence="1">Nucleus</location>
    </subcellularLocation>
</comment>
<dbReference type="GO" id="GO:0005634">
    <property type="term" value="C:nucleus"/>
    <property type="evidence" value="ECO:0007669"/>
    <property type="project" value="UniProtKB-SubCell"/>
</dbReference>
<evidence type="ECO:0000313" key="6">
    <source>
        <dbReference type="EnsemblMetazoa" id="XP_011405772.1"/>
    </source>
</evidence>
<dbReference type="InterPro" id="IPR012337">
    <property type="entry name" value="RNaseH-like_sf"/>
</dbReference>
<dbReference type="PANTHER" id="PTHR46481:SF10">
    <property type="entry name" value="ZINC FINGER BED DOMAIN-CONTAINING PROTEIN 39"/>
    <property type="match status" value="1"/>
</dbReference>
<keyword evidence="5" id="KW-0539">Nucleus</keyword>
<dbReference type="InterPro" id="IPR052035">
    <property type="entry name" value="ZnF_BED_domain_contain"/>
</dbReference>
<organism evidence="6 7">
    <name type="scientific">Amphimedon queenslandica</name>
    <name type="common">Sponge</name>
    <dbReference type="NCBI Taxonomy" id="400682"/>
    <lineage>
        <taxon>Eukaryota</taxon>
        <taxon>Metazoa</taxon>
        <taxon>Porifera</taxon>
        <taxon>Demospongiae</taxon>
        <taxon>Heteroscleromorpha</taxon>
        <taxon>Haplosclerida</taxon>
        <taxon>Niphatidae</taxon>
        <taxon>Amphimedon</taxon>
    </lineage>
</organism>
<evidence type="ECO:0000256" key="5">
    <source>
        <dbReference type="ARBA" id="ARBA00023242"/>
    </source>
</evidence>
<evidence type="ECO:0000313" key="7">
    <source>
        <dbReference type="Proteomes" id="UP000007879"/>
    </source>
</evidence>
<proteinExistence type="predicted"/>
<dbReference type="GO" id="GO:0008270">
    <property type="term" value="F:zinc ion binding"/>
    <property type="evidence" value="ECO:0007669"/>
    <property type="project" value="UniProtKB-KW"/>
</dbReference>
<dbReference type="GeneID" id="105313774"/>
<evidence type="ECO:0008006" key="8">
    <source>
        <dbReference type="Google" id="ProtNLM"/>
    </source>
</evidence>
<dbReference type="Proteomes" id="UP000007879">
    <property type="component" value="Unassembled WGS sequence"/>
</dbReference>
<evidence type="ECO:0000256" key="4">
    <source>
        <dbReference type="ARBA" id="ARBA00022833"/>
    </source>
</evidence>
<reference evidence="6" key="2">
    <citation type="submission" date="2024-06" db="UniProtKB">
        <authorList>
            <consortium name="EnsemblMetazoa"/>
        </authorList>
    </citation>
    <scope>IDENTIFICATION</scope>
</reference>
<dbReference type="KEGG" id="aqu:105313774"/>
<keyword evidence="2" id="KW-0479">Metal-binding</keyword>
<dbReference type="RefSeq" id="XP_011405772.1">
    <property type="nucleotide sequence ID" value="XM_011407470.1"/>
</dbReference>
<dbReference type="PANTHER" id="PTHR46481">
    <property type="entry name" value="ZINC FINGER BED DOMAIN-CONTAINING PROTEIN 4"/>
    <property type="match status" value="1"/>
</dbReference>
<accession>A0AAN0IPW8</accession>